<gene>
    <name evidence="2" type="ORF">mRhiFer1_008950</name>
</gene>
<feature type="region of interest" description="Disordered" evidence="1">
    <location>
        <begin position="44"/>
        <end position="76"/>
    </location>
</feature>
<dbReference type="EMBL" id="JACAGC010000020">
    <property type="protein sequence ID" value="KAF6298915.1"/>
    <property type="molecule type" value="Genomic_DNA"/>
</dbReference>
<evidence type="ECO:0000313" key="3">
    <source>
        <dbReference type="Proteomes" id="UP000585614"/>
    </source>
</evidence>
<name>A0A7J7TEF1_RHIFE</name>
<protein>
    <submittedName>
        <fullName evidence="2">Uncharacterized protein</fullName>
    </submittedName>
</protein>
<dbReference type="Proteomes" id="UP000585614">
    <property type="component" value="Unassembled WGS sequence"/>
</dbReference>
<evidence type="ECO:0000256" key="1">
    <source>
        <dbReference type="SAM" id="MobiDB-lite"/>
    </source>
</evidence>
<reference evidence="2 3" key="1">
    <citation type="journal article" date="2020" name="Nature">
        <title>Six reference-quality genomes reveal evolution of bat adaptations.</title>
        <authorList>
            <person name="Jebb D."/>
            <person name="Huang Z."/>
            <person name="Pippel M."/>
            <person name="Hughes G.M."/>
            <person name="Lavrichenko K."/>
            <person name="Devanna P."/>
            <person name="Winkler S."/>
            <person name="Jermiin L.S."/>
            <person name="Skirmuntt E.C."/>
            <person name="Katzourakis A."/>
            <person name="Burkitt-Gray L."/>
            <person name="Ray D.A."/>
            <person name="Sullivan K.A.M."/>
            <person name="Roscito J.G."/>
            <person name="Kirilenko B.M."/>
            <person name="Davalos L.M."/>
            <person name="Corthals A.P."/>
            <person name="Power M.L."/>
            <person name="Jones G."/>
            <person name="Ransome R.D."/>
            <person name="Dechmann D.K.N."/>
            <person name="Locatelli A.G."/>
            <person name="Puechmaille S.J."/>
            <person name="Fedrigo O."/>
            <person name="Jarvis E.D."/>
            <person name="Hiller M."/>
            <person name="Vernes S.C."/>
            <person name="Myers E.W."/>
            <person name="Teeling E.C."/>
        </authorList>
    </citation>
    <scope>NUCLEOTIDE SEQUENCE [LARGE SCALE GENOMIC DNA]</scope>
    <source>
        <strain evidence="2">MRhiFer1</strain>
        <tissue evidence="2">Lung</tissue>
    </source>
</reference>
<accession>A0A7J7TEF1</accession>
<proteinExistence type="predicted"/>
<evidence type="ECO:0000313" key="2">
    <source>
        <dbReference type="EMBL" id="KAF6298915.1"/>
    </source>
</evidence>
<sequence length="120" mass="12812">MQVGTHVAPDSFKDLGAFQPPHQPLLRAQMVLVPPYLSFPLKPLSQHRQQRGGTGWLPGTDGPQTTGLGRNEESACTGSCPLLQADGRKWRGLLIRGPLTPLVTLASAPEAGRASGQHQT</sequence>
<dbReference type="AlphaFoldDB" id="A0A7J7TEF1"/>
<organism evidence="2 3">
    <name type="scientific">Rhinolophus ferrumequinum</name>
    <name type="common">Greater horseshoe bat</name>
    <dbReference type="NCBI Taxonomy" id="59479"/>
    <lineage>
        <taxon>Eukaryota</taxon>
        <taxon>Metazoa</taxon>
        <taxon>Chordata</taxon>
        <taxon>Craniata</taxon>
        <taxon>Vertebrata</taxon>
        <taxon>Euteleostomi</taxon>
        <taxon>Mammalia</taxon>
        <taxon>Eutheria</taxon>
        <taxon>Laurasiatheria</taxon>
        <taxon>Chiroptera</taxon>
        <taxon>Yinpterochiroptera</taxon>
        <taxon>Rhinolophoidea</taxon>
        <taxon>Rhinolophidae</taxon>
        <taxon>Rhinolophinae</taxon>
        <taxon>Rhinolophus</taxon>
    </lineage>
</organism>
<comment type="caution">
    <text evidence="2">The sequence shown here is derived from an EMBL/GenBank/DDBJ whole genome shotgun (WGS) entry which is preliminary data.</text>
</comment>